<dbReference type="InterPro" id="IPR049056">
    <property type="entry name" value="NAD_Glu_DH_HM3"/>
</dbReference>
<dbReference type="Pfam" id="PF21079">
    <property type="entry name" value="GDH_HM2"/>
    <property type="match status" value="1"/>
</dbReference>
<evidence type="ECO:0000313" key="9">
    <source>
        <dbReference type="Proteomes" id="UP000199058"/>
    </source>
</evidence>
<keyword evidence="1" id="KW-0560">Oxidoreductase</keyword>
<dbReference type="SUPFAM" id="SSF53223">
    <property type="entry name" value="Aminoacid dehydrogenase-like, N-terminal domain"/>
    <property type="match status" value="1"/>
</dbReference>
<evidence type="ECO:0000259" key="3">
    <source>
        <dbReference type="Pfam" id="PF05088"/>
    </source>
</evidence>
<evidence type="ECO:0000256" key="1">
    <source>
        <dbReference type="ARBA" id="ARBA00023002"/>
    </source>
</evidence>
<feature type="domain" description="NAD-glutamate dehydrogenase N-terminal ACT1" evidence="5">
    <location>
        <begin position="34"/>
        <end position="180"/>
    </location>
</feature>
<dbReference type="InterPro" id="IPR024727">
    <property type="entry name" value="NAD_Glu_DH_N_ACT1"/>
</dbReference>
<dbReference type="InterPro" id="IPR049064">
    <property type="entry name" value="NAD_Glu_DH_ACT3"/>
</dbReference>
<feature type="domain" description="NAD-specific glutamate dehydrogenase C-terminal" evidence="4">
    <location>
        <begin position="1273"/>
        <end position="1608"/>
    </location>
</feature>
<evidence type="ECO:0000259" key="4">
    <source>
        <dbReference type="Pfam" id="PF21074"/>
    </source>
</evidence>
<dbReference type="InterPro" id="IPR046346">
    <property type="entry name" value="Aminoacid_DH-like_N_sf"/>
</dbReference>
<dbReference type="GO" id="GO:0004069">
    <property type="term" value="F:L-aspartate:2-oxoglutarate aminotransferase activity"/>
    <property type="evidence" value="ECO:0007669"/>
    <property type="project" value="InterPro"/>
</dbReference>
<feature type="domain" description="NAD-glutamate dehydrogenase catalytic" evidence="3">
    <location>
        <begin position="733"/>
        <end position="1227"/>
    </location>
</feature>
<dbReference type="STRING" id="1122252.SAMN05660443_1546"/>
<evidence type="ECO:0000259" key="5">
    <source>
        <dbReference type="Pfam" id="PF21075"/>
    </source>
</evidence>
<proteinExistence type="predicted"/>
<protein>
    <submittedName>
        <fullName evidence="8">Glutamate dehydrogenase</fullName>
    </submittedName>
</protein>
<keyword evidence="9" id="KW-1185">Reference proteome</keyword>
<dbReference type="Pfam" id="PF21077">
    <property type="entry name" value="GDH_ACT3"/>
    <property type="match status" value="1"/>
</dbReference>
<evidence type="ECO:0000259" key="7">
    <source>
        <dbReference type="Pfam" id="PF21077"/>
    </source>
</evidence>
<dbReference type="RefSeq" id="WP_091961573.1">
    <property type="nucleotide sequence ID" value="NZ_FOLH01000003.1"/>
</dbReference>
<dbReference type="GO" id="GO:0004352">
    <property type="term" value="F:glutamate dehydrogenase (NAD+) activity"/>
    <property type="evidence" value="ECO:0007669"/>
    <property type="project" value="InterPro"/>
</dbReference>
<dbReference type="InterPro" id="IPR028971">
    <property type="entry name" value="NAD-GDH_cat"/>
</dbReference>
<sequence length="1617" mass="184245">MQKMQTALLELIGTLKEPLARHLPEQTCDQILEFARRLYETAAVDELSLWPDETFYGTTVSLWNFFQDFGQAKQGRFLEPKIKIFNPDFEKDGWQSTHTMIQVLNSNMPFLVDSLRMELNQRNLTLHTIHNAILHTERDAKGHFKQLHPKAATKSQAESLILIEIDRLNEQEIQDLQKTLDGILIEVRTAVTDFTAMREKALEASKTLEDDKLQTLLGKTHDPKAISEAAEFLQWLTEDHFTFLGYDEYELQEKDGTHELCPVEGSGLGLLRGHEHWSNCMPGSAVHDNHFVLIPDLLTFAKAPEKARVHRPAHPDFISIKTFDDKGQIKGEVRFMGLYTSAVYIQTPRQIPVLRQKVEAAVEKAGMQPDAHNGRQLMQILDVYPRDDLFQISVDELTATALGIFNIRERRKVRVFIRKDSYGKLYSILVYMPRDIYSTEIRQKTQKVLCEALDADFVEFTTYFSESILCRTQYILSFRHDEPADYDVREIEQRVIQVTRSWDDSLHSALAESLGEEKANRLLRLYKEGFSAAYCEDFSPRHAVNDIQHFEGLKGDQKLALSLYRNVEEADQLRFKLYQKGKPLLLSDVLPVLENLGLRVLGERPYEIYREEQTCWLHDFSLDIALKGVENLDLTKIKSIFQEAFLKTWQGQAESDAFNRLVLAAGLNWREVALLRGYARYMKQIGSTFSQDYIAATLVSHPDLARKLVDLFDVRFNPDRNETEEAYVQCKQKIDQALEKVASLTEDRILRRYVELIEATLRSNFYQLDASGENKPYISFKLEPSAISDMPQPRPRFEIFVYSPRVEGVHLRYGKVARGGLRWSDRHEDFRTEILGLVKAQQVKNAVIVPVGAKGGFICKQLPDTSDREAFQAEGIACYKTFISGLLDITDNLNQAEVLPPPRVVRRDEDDTYLVVAADKGTATFSDIANEISADYNFWLGDAFASGGSAGYDHKKMGITARGAWVSVQRHFRELGLNVQKEEFTVVGIGDMAGDVFGNGMLLSEHIRLVAAFNHKHIFIDPNPDAAATFKERQRMFKERSGWDDFNKSLISEGGGIFSRDAKSINLSPQMQERFGIQAQKLTPAELITALLKAPIDLIWNGGIGTYVKGRDETHAEVGDKANDVLRIDGHQLRCRVIGEGGNLGFTQKGRIEAARAGVRFNTDFIDNAGGVNCSDHEVNIKILLQQVMQAGDLTRKQRDELLEEMTDEVAELVLNDNYNQAQALAIAELDSRNSLGHYRRLISTLEAEEKLDRELEFLPSDEELQDREAERAGLTRPELSVLLAYAKADIKNAVLDSEVPEDPWLGQALKKAFPQVILERYAQPLENHRLKRELITTMLVNELIDHMGITFVHRLKDNAALSVPDIVRGYAVARDVFDLTHIWSAIESLDHQVDASLQLQLMHELTRMMRLATRWLIRNRFAGLTAREAVDYFAPKVQMITEQIAQRLTGDEKEKWQLACDQLVAKGVPDELAARLAGINHLYSALNIVQGKRETSQPLPQVTEAYFLLGQQLQLPWLKQQIVDLQVHDSWEAQAREAYRDELDDRHRQLTISLLMLEDGASDLEARLEQWLKHYAPQVERWQNLLHEVRGGTNVGYPLFAVAMRQLAVLSVTDTE</sequence>
<dbReference type="SUPFAM" id="SSF51735">
    <property type="entry name" value="NAD(P)-binding Rossmann-fold domains"/>
    <property type="match status" value="1"/>
</dbReference>
<dbReference type="Pfam" id="PF21075">
    <property type="entry name" value="GDH_ACT1"/>
    <property type="match status" value="1"/>
</dbReference>
<dbReference type="Proteomes" id="UP000199058">
    <property type="component" value="Unassembled WGS sequence"/>
</dbReference>
<dbReference type="Pfam" id="PF05088">
    <property type="entry name" value="Bac_GDH_CD"/>
    <property type="match status" value="1"/>
</dbReference>
<dbReference type="EMBL" id="FOLH01000003">
    <property type="protein sequence ID" value="SFC13233.1"/>
    <property type="molecule type" value="Genomic_DNA"/>
</dbReference>
<dbReference type="Pfam" id="PF21078">
    <property type="entry name" value="GDH_HM3"/>
    <property type="match status" value="1"/>
</dbReference>
<dbReference type="Pfam" id="PF21074">
    <property type="entry name" value="GDH_C"/>
    <property type="match status" value="1"/>
</dbReference>
<evidence type="ECO:0000256" key="2">
    <source>
        <dbReference type="SAM" id="Coils"/>
    </source>
</evidence>
<evidence type="ECO:0000313" key="8">
    <source>
        <dbReference type="EMBL" id="SFC13233.1"/>
    </source>
</evidence>
<dbReference type="InterPro" id="IPR049062">
    <property type="entry name" value="NAD_Glu_DH_ACT2"/>
</dbReference>
<dbReference type="InterPro" id="IPR036291">
    <property type="entry name" value="NAD(P)-bd_dom_sf"/>
</dbReference>
<dbReference type="InterPro" id="IPR048381">
    <property type="entry name" value="GDH_C"/>
</dbReference>
<dbReference type="GO" id="GO:0006538">
    <property type="term" value="P:L-glutamate catabolic process"/>
    <property type="evidence" value="ECO:0007669"/>
    <property type="project" value="InterPro"/>
</dbReference>
<dbReference type="InterPro" id="IPR049058">
    <property type="entry name" value="NAD_Glu_DH_HM2"/>
</dbReference>
<name>A0A1I1GVN3_9GAMM</name>
<feature type="coiled-coil region" evidence="2">
    <location>
        <begin position="720"/>
        <end position="747"/>
    </location>
</feature>
<accession>A0A1I1GVN3</accession>
<dbReference type="OrthoDB" id="9758052at2"/>
<feature type="domain" description="NAD-glutamate dehydrogenase ACT3" evidence="7">
    <location>
        <begin position="559"/>
        <end position="631"/>
    </location>
</feature>
<dbReference type="InterPro" id="IPR007780">
    <property type="entry name" value="NAD_Glu_DH_bac"/>
</dbReference>
<dbReference type="InterPro" id="IPR049059">
    <property type="entry name" value="NAD_Glu_DH_HM1"/>
</dbReference>
<keyword evidence="2" id="KW-0175">Coiled coil</keyword>
<organism evidence="8 9">
    <name type="scientific">Marinospirillum celere</name>
    <dbReference type="NCBI Taxonomy" id="1122252"/>
    <lineage>
        <taxon>Bacteria</taxon>
        <taxon>Pseudomonadati</taxon>
        <taxon>Pseudomonadota</taxon>
        <taxon>Gammaproteobacteria</taxon>
        <taxon>Oceanospirillales</taxon>
        <taxon>Oceanospirillaceae</taxon>
        <taxon>Marinospirillum</taxon>
    </lineage>
</organism>
<dbReference type="PIRSF" id="PIRSF036761">
    <property type="entry name" value="GDH_Mll4104"/>
    <property type="match status" value="1"/>
</dbReference>
<dbReference type="PANTHER" id="PTHR43403:SF1">
    <property type="entry name" value="NAD-SPECIFIC GLUTAMATE DEHYDROGENASE"/>
    <property type="match status" value="1"/>
</dbReference>
<feature type="domain" description="NAD-glutamate dehydrogenase ACT2" evidence="6">
    <location>
        <begin position="414"/>
        <end position="503"/>
    </location>
</feature>
<dbReference type="PANTHER" id="PTHR43403">
    <property type="entry name" value="NAD-SPECIFIC GLUTAMATE DEHYDROGENASE"/>
    <property type="match status" value="1"/>
</dbReference>
<dbReference type="Gene3D" id="3.40.50.720">
    <property type="entry name" value="NAD(P)-binding Rossmann-like Domain"/>
    <property type="match status" value="1"/>
</dbReference>
<evidence type="ECO:0000259" key="6">
    <source>
        <dbReference type="Pfam" id="PF21076"/>
    </source>
</evidence>
<reference evidence="8 9" key="1">
    <citation type="submission" date="2016-10" db="EMBL/GenBank/DDBJ databases">
        <authorList>
            <person name="de Groot N.N."/>
        </authorList>
    </citation>
    <scope>NUCLEOTIDE SEQUENCE [LARGE SCALE GENOMIC DNA]</scope>
    <source>
        <strain evidence="8 9">DSM 18438</strain>
    </source>
</reference>
<dbReference type="Pfam" id="PF21076">
    <property type="entry name" value="GDH_ACT2"/>
    <property type="match status" value="1"/>
</dbReference>
<gene>
    <name evidence="8" type="ORF">SAMN05660443_1546</name>
</gene>
<dbReference type="Pfam" id="PF21073">
    <property type="entry name" value="GDH_HM1"/>
    <property type="match status" value="1"/>
</dbReference>